<dbReference type="EMBL" id="BPLR01000164">
    <property type="protein sequence ID" value="GIY92573.1"/>
    <property type="molecule type" value="Genomic_DNA"/>
</dbReference>
<name>A0AAV4XDP7_CAEEX</name>
<dbReference type="Proteomes" id="UP001054945">
    <property type="component" value="Unassembled WGS sequence"/>
</dbReference>
<keyword evidence="2" id="KW-1185">Reference proteome</keyword>
<comment type="caution">
    <text evidence="1">The sequence shown here is derived from an EMBL/GenBank/DDBJ whole genome shotgun (WGS) entry which is preliminary data.</text>
</comment>
<accession>A0AAV4XDP7</accession>
<dbReference type="AlphaFoldDB" id="A0AAV4XDP7"/>
<proteinExistence type="predicted"/>
<evidence type="ECO:0000313" key="2">
    <source>
        <dbReference type="Proteomes" id="UP001054945"/>
    </source>
</evidence>
<evidence type="ECO:0008006" key="3">
    <source>
        <dbReference type="Google" id="ProtNLM"/>
    </source>
</evidence>
<protein>
    <recommendedName>
        <fullName evidence="3">Secreted protein</fullName>
    </recommendedName>
</protein>
<organism evidence="1 2">
    <name type="scientific">Caerostris extrusa</name>
    <name type="common">Bark spider</name>
    <name type="synonym">Caerostris bankana</name>
    <dbReference type="NCBI Taxonomy" id="172846"/>
    <lineage>
        <taxon>Eukaryota</taxon>
        <taxon>Metazoa</taxon>
        <taxon>Ecdysozoa</taxon>
        <taxon>Arthropoda</taxon>
        <taxon>Chelicerata</taxon>
        <taxon>Arachnida</taxon>
        <taxon>Araneae</taxon>
        <taxon>Araneomorphae</taxon>
        <taxon>Entelegynae</taxon>
        <taxon>Araneoidea</taxon>
        <taxon>Araneidae</taxon>
        <taxon>Caerostris</taxon>
    </lineage>
</organism>
<evidence type="ECO:0000313" key="1">
    <source>
        <dbReference type="EMBL" id="GIY92573.1"/>
    </source>
</evidence>
<sequence length="117" mass="12845">MSDFCANSKICKWLLIPSLATSLASRGNDWQLRSGNPLEKDRRSFRWESMMNGQPTQACRGSCGGHLPSPLLSVCYILGPQGCSTGELVSKERSARVAVHTAFVAKEEKGPRNSEIF</sequence>
<gene>
    <name evidence="1" type="ORF">CEXT_354451</name>
</gene>
<reference evidence="1 2" key="1">
    <citation type="submission" date="2021-06" db="EMBL/GenBank/DDBJ databases">
        <title>Caerostris extrusa draft genome.</title>
        <authorList>
            <person name="Kono N."/>
            <person name="Arakawa K."/>
        </authorList>
    </citation>
    <scope>NUCLEOTIDE SEQUENCE [LARGE SCALE GENOMIC DNA]</scope>
</reference>